<dbReference type="InterPro" id="IPR051640">
    <property type="entry name" value="GRB10-interact_GYF"/>
</dbReference>
<feature type="compositionally biased region" description="Polar residues" evidence="1">
    <location>
        <begin position="375"/>
        <end position="391"/>
    </location>
</feature>
<dbReference type="GO" id="GO:0005829">
    <property type="term" value="C:cytosol"/>
    <property type="evidence" value="ECO:0007669"/>
    <property type="project" value="TreeGrafter"/>
</dbReference>
<accession>A0AAN8PPL0</accession>
<gene>
    <name evidence="3" type="ORF">SNE40_013888</name>
</gene>
<feature type="region of interest" description="Disordered" evidence="1">
    <location>
        <begin position="903"/>
        <end position="943"/>
    </location>
</feature>
<comment type="caution">
    <text evidence="3">The sequence shown here is derived from an EMBL/GenBank/DDBJ whole genome shotgun (WGS) entry which is preliminary data.</text>
</comment>
<dbReference type="Gene3D" id="3.30.1490.40">
    <property type="match status" value="1"/>
</dbReference>
<feature type="compositionally biased region" description="Basic and acidic residues" evidence="1">
    <location>
        <begin position="322"/>
        <end position="344"/>
    </location>
</feature>
<protein>
    <recommendedName>
        <fullName evidence="2">GYF domain-containing protein</fullName>
    </recommendedName>
</protein>
<dbReference type="InterPro" id="IPR035445">
    <property type="entry name" value="GYF-like_dom_sf"/>
</dbReference>
<evidence type="ECO:0000256" key="1">
    <source>
        <dbReference type="SAM" id="MobiDB-lite"/>
    </source>
</evidence>
<feature type="region of interest" description="Disordered" evidence="1">
    <location>
        <begin position="653"/>
        <end position="703"/>
    </location>
</feature>
<dbReference type="SUPFAM" id="SSF55277">
    <property type="entry name" value="GYF domain"/>
    <property type="match status" value="1"/>
</dbReference>
<dbReference type="InterPro" id="IPR003169">
    <property type="entry name" value="GYF"/>
</dbReference>
<evidence type="ECO:0000313" key="3">
    <source>
        <dbReference type="EMBL" id="KAK6175421.1"/>
    </source>
</evidence>
<evidence type="ECO:0000313" key="4">
    <source>
        <dbReference type="Proteomes" id="UP001347796"/>
    </source>
</evidence>
<feature type="region of interest" description="Disordered" evidence="1">
    <location>
        <begin position="1003"/>
        <end position="1064"/>
    </location>
</feature>
<feature type="compositionally biased region" description="Low complexity" evidence="1">
    <location>
        <begin position="1053"/>
        <end position="1064"/>
    </location>
</feature>
<dbReference type="PANTHER" id="PTHR14445:SF36">
    <property type="entry name" value="FI03272P-RELATED"/>
    <property type="match status" value="1"/>
</dbReference>
<dbReference type="PANTHER" id="PTHR14445">
    <property type="entry name" value="GRB10 INTERACTING GYF PROTEIN"/>
    <property type="match status" value="1"/>
</dbReference>
<feature type="compositionally biased region" description="Polar residues" evidence="1">
    <location>
        <begin position="309"/>
        <end position="320"/>
    </location>
</feature>
<feature type="region of interest" description="Disordered" evidence="1">
    <location>
        <begin position="1221"/>
        <end position="1270"/>
    </location>
</feature>
<feature type="compositionally biased region" description="Low complexity" evidence="1">
    <location>
        <begin position="1003"/>
        <end position="1016"/>
    </location>
</feature>
<feature type="compositionally biased region" description="Basic and acidic residues" evidence="1">
    <location>
        <begin position="1244"/>
        <end position="1259"/>
    </location>
</feature>
<feature type="compositionally biased region" description="Polar residues" evidence="1">
    <location>
        <begin position="956"/>
        <end position="971"/>
    </location>
</feature>
<feature type="compositionally biased region" description="Low complexity" evidence="1">
    <location>
        <begin position="1086"/>
        <end position="1097"/>
    </location>
</feature>
<feature type="compositionally biased region" description="Acidic residues" evidence="1">
    <location>
        <begin position="266"/>
        <end position="283"/>
    </location>
</feature>
<proteinExistence type="predicted"/>
<feature type="compositionally biased region" description="Low complexity" evidence="1">
    <location>
        <begin position="926"/>
        <end position="943"/>
    </location>
</feature>
<sequence length="1296" mass="149613">MADTLNFGPEWLRALSDGNSVASPPPTPGLGGKFKLASNRYGREEMLALFHEHYKAPDELKEIPSIYIEPVQKPLAFISLSEEEQRLMSQSVNSVTVLRSMGRGSGPPIRGGRGAGSADRGRGRGRGRGDSYIHRVLSENGENNSGGFGIPGRGPNNEGWEEVGKKYDRNYPTRTPFDENTGVRREYNRSLSNDNWREKTSEDDDGNWRRAGTRDKWNKTEQNTRGSWRDPNHDPRGFDSEKKSNGFSRDGPPSRTYQRSRSSESWDTEDNLPEWSTDVDDPEAVGSFDASGAFVAIKEPGDPDIDENSPPNTNKQNSKLPVSKEKDIQNNNNNKEKEELRQKSNDSAINKKMNNEKKINSNTSDIKANPESPRKQGNNKSDTVSKTSVVQSPAIKKTPHELAIEIVNNNKLDNRDTPRSIIPTAKSKEGEALEQMKLQAESLVAIVTEEDDKEPELSPSQPDNPVKWLYKDPQGDVQGPFSSDEMTEWFSAGYFTMSLLVKRGCDERFQQLGELIKRWGRVPFLAGVSMPPLLNSPVTTMPSENTCIPPISQPLPGTPPTEQVNVLQQQFLLQQQLLQQQLLMRQLQQQQQQQMVLQHMQDQEGFKGLPLAQQQQLVMQMMMSQPMLLQQQLQQQQQQQHAAQQTHRLSPLHTEQPGMVNHPAFHRSMSQPSSKTESPNDETIWGGVNTATSPPLGAGAFSQPTSVWDLEAGKQSDPADLHAQIQRMQQEMDRVRKMEEDRKREEERKQLELQRKQEEIQKQQELLMREKQEIERQKQIELQKYEELKHQEQLRLQQQDEERKRAEEIMRQEAERQYQKQRKEEDRRRQEERRIEEERKMEEERQMEEQRRMEEERRREERQKEEERRREEKRQKEEARRKAEEEKRQQELLLQEEMLQQEELQRQRDLEEQLKKQEEAERQAELQRQQQEALRKLQQQQREQLSNIKLPATAQWAKQQNQVTTPTSSLTEIQQQEQKKWQIEEQQRLVDQQKLQMEMLHQQKIIQQQQQSQQQKTTWASHVQSPATGRKSLMQIQQEEQAKLAENERKKLQSQQKQQQIQQQQQQQAKNLSLASAAAWAGQSSNNSASVWSSDSGASGGIWEQPAPSKKKAATSSEFPALKNKKPAPAPKSTKTSNGKTTRDEDVVKSLFKPQQKQDEFTTWCENTLRNITTSVDVPTFIAFLQDVESPYEVHDYVRSYLGESKVVTEFSKQYLEKRSQYKNKKRQEKKQQEDSIWGPALTPKERKPVRAAEPDTQKSKGKKKKKMQKLDGSVLGFTCHAAPDRVNAGEIENLQ</sequence>
<organism evidence="3 4">
    <name type="scientific">Patella caerulea</name>
    <name type="common">Rayed Mediterranean limpet</name>
    <dbReference type="NCBI Taxonomy" id="87958"/>
    <lineage>
        <taxon>Eukaryota</taxon>
        <taxon>Metazoa</taxon>
        <taxon>Spiralia</taxon>
        <taxon>Lophotrochozoa</taxon>
        <taxon>Mollusca</taxon>
        <taxon>Gastropoda</taxon>
        <taxon>Patellogastropoda</taxon>
        <taxon>Patelloidea</taxon>
        <taxon>Patellidae</taxon>
        <taxon>Patella</taxon>
    </lineage>
</organism>
<keyword evidence="4" id="KW-1185">Reference proteome</keyword>
<feature type="region of interest" description="Disordered" evidence="1">
    <location>
        <begin position="955"/>
        <end position="976"/>
    </location>
</feature>
<feature type="region of interest" description="Disordered" evidence="1">
    <location>
        <begin position="1086"/>
        <end position="1146"/>
    </location>
</feature>
<dbReference type="Proteomes" id="UP001347796">
    <property type="component" value="Unassembled WGS sequence"/>
</dbReference>
<dbReference type="CDD" id="cd00072">
    <property type="entry name" value="GYF"/>
    <property type="match status" value="1"/>
</dbReference>
<feature type="compositionally biased region" description="Basic and acidic residues" evidence="1">
    <location>
        <begin position="162"/>
        <end position="171"/>
    </location>
</feature>
<feature type="compositionally biased region" description="Basic and acidic residues" evidence="1">
    <location>
        <begin position="227"/>
        <end position="244"/>
    </location>
</feature>
<feature type="compositionally biased region" description="Basic and acidic residues" evidence="1">
    <location>
        <begin position="1040"/>
        <end position="1051"/>
    </location>
</feature>
<dbReference type="EMBL" id="JAZGQO010000010">
    <property type="protein sequence ID" value="KAK6175421.1"/>
    <property type="molecule type" value="Genomic_DNA"/>
</dbReference>
<feature type="region of interest" description="Disordered" evidence="1">
    <location>
        <begin position="99"/>
        <end position="397"/>
    </location>
</feature>
<feature type="compositionally biased region" description="Basic and acidic residues" evidence="1">
    <location>
        <begin position="903"/>
        <end position="925"/>
    </location>
</feature>
<dbReference type="PROSITE" id="PS50829">
    <property type="entry name" value="GYF"/>
    <property type="match status" value="1"/>
</dbReference>
<feature type="compositionally biased region" description="Basic and acidic residues" evidence="1">
    <location>
        <begin position="195"/>
        <end position="219"/>
    </location>
</feature>
<feature type="region of interest" description="Disordered" evidence="1">
    <location>
        <begin position="788"/>
        <end position="888"/>
    </location>
</feature>
<feature type="compositionally biased region" description="Polar residues" evidence="1">
    <location>
        <begin position="255"/>
        <end position="265"/>
    </location>
</feature>
<feature type="compositionally biased region" description="Polar residues" evidence="1">
    <location>
        <begin position="1017"/>
        <end position="1027"/>
    </location>
</feature>
<feature type="domain" description="GYF" evidence="2">
    <location>
        <begin position="465"/>
        <end position="513"/>
    </location>
</feature>
<feature type="compositionally biased region" description="Gly residues" evidence="1">
    <location>
        <begin position="103"/>
        <end position="115"/>
    </location>
</feature>
<feature type="compositionally biased region" description="Basic and acidic residues" evidence="1">
    <location>
        <begin position="119"/>
        <end position="137"/>
    </location>
</feature>
<feature type="compositionally biased region" description="Polar residues" evidence="1">
    <location>
        <begin position="668"/>
        <end position="677"/>
    </location>
</feature>
<dbReference type="SMART" id="SM00444">
    <property type="entry name" value="GYF"/>
    <property type="match status" value="1"/>
</dbReference>
<reference evidence="3 4" key="1">
    <citation type="submission" date="2024-01" db="EMBL/GenBank/DDBJ databases">
        <title>The genome of the rayed Mediterranean limpet Patella caerulea (Linnaeus, 1758).</title>
        <authorList>
            <person name="Anh-Thu Weber A."/>
            <person name="Halstead-Nussloch G."/>
        </authorList>
    </citation>
    <scope>NUCLEOTIDE SEQUENCE [LARGE SCALE GENOMIC DNA]</scope>
    <source>
        <strain evidence="3">AATW-2023a</strain>
        <tissue evidence="3">Whole specimen</tissue>
    </source>
</reference>
<name>A0AAN8PPL0_PATCE</name>
<dbReference type="Pfam" id="PF02213">
    <property type="entry name" value="GYF"/>
    <property type="match status" value="1"/>
</dbReference>
<evidence type="ECO:0000259" key="2">
    <source>
        <dbReference type="PROSITE" id="PS50829"/>
    </source>
</evidence>